<dbReference type="InterPro" id="IPR003661">
    <property type="entry name" value="HisK_dim/P_dom"/>
</dbReference>
<evidence type="ECO:0000313" key="7">
    <source>
        <dbReference type="EMBL" id="RMO89251.1"/>
    </source>
</evidence>
<dbReference type="SUPFAM" id="SSF47384">
    <property type="entry name" value="Homodimeric domain of signal transducing histidine kinase"/>
    <property type="match status" value="1"/>
</dbReference>
<dbReference type="AlphaFoldDB" id="A0A3M3Z3Z1"/>
<protein>
    <recommendedName>
        <fullName evidence="2">histidine kinase</fullName>
        <ecNumber evidence="2">2.7.13.3</ecNumber>
    </recommendedName>
</protein>
<evidence type="ECO:0000259" key="6">
    <source>
        <dbReference type="PROSITE" id="PS50109"/>
    </source>
</evidence>
<dbReference type="SUPFAM" id="SSF55781">
    <property type="entry name" value="GAF domain-like"/>
    <property type="match status" value="1"/>
</dbReference>
<evidence type="ECO:0000256" key="1">
    <source>
        <dbReference type="ARBA" id="ARBA00000085"/>
    </source>
</evidence>
<proteinExistence type="predicted"/>
<sequence length="444" mass="48469">MSQGISDGFCAGEPVIRGLELLWCTKAATALPWRALFPHKLADRSEMRHSVANDIATISRISAVPAILQVITESTGLGFAAIARVTESSWTACAVRDNLNFGLEPGGELELTSTICHEIRSSHQPVVIDHVAQDALFCEHHTPRLYNFQSYISVPVFLTDGSFFGTICALDPKPAKLNGTPIQAMMMSFARLLALQIEAEESMQQVQADLLAEREVAELREQFIAVLGHDLRNPLFAITASAELLQRHKPDEKTLQIARHILTSGKRASQLVDDVLDFARGRMGHGIPLSIHDAEGLDNTLEHVVSEIQRVYPSRLIESGIGRLERIRCDHERIAQLLSNLVSNAITHGDADSPVQVAAEVQGELFLLSVTNQGEPIPECVRSRLFQPYSRPVTDAPQAGLGLGLYIASEIALAHGGTLSVCSTREQGTIFTFSMPLNSAKTAF</sequence>
<dbReference type="Pfam" id="PF01590">
    <property type="entry name" value="GAF"/>
    <property type="match status" value="1"/>
</dbReference>
<dbReference type="InterPro" id="IPR005467">
    <property type="entry name" value="His_kinase_dom"/>
</dbReference>
<dbReference type="GO" id="GO:0000155">
    <property type="term" value="F:phosphorelay sensor kinase activity"/>
    <property type="evidence" value="ECO:0007669"/>
    <property type="project" value="InterPro"/>
</dbReference>
<dbReference type="SMART" id="SM00387">
    <property type="entry name" value="HATPase_c"/>
    <property type="match status" value="1"/>
</dbReference>
<evidence type="ECO:0000256" key="4">
    <source>
        <dbReference type="ARBA" id="ARBA00022679"/>
    </source>
</evidence>
<dbReference type="Pfam" id="PF00512">
    <property type="entry name" value="HisKA"/>
    <property type="match status" value="1"/>
</dbReference>
<dbReference type="CDD" id="cd00075">
    <property type="entry name" value="HATPase"/>
    <property type="match status" value="1"/>
</dbReference>
<evidence type="ECO:0000256" key="3">
    <source>
        <dbReference type="ARBA" id="ARBA00022553"/>
    </source>
</evidence>
<keyword evidence="4" id="KW-0808">Transferase</keyword>
<dbReference type="SMART" id="SM00388">
    <property type="entry name" value="HisKA"/>
    <property type="match status" value="1"/>
</dbReference>
<dbReference type="InterPro" id="IPR029016">
    <property type="entry name" value="GAF-like_dom_sf"/>
</dbReference>
<dbReference type="PRINTS" id="PR00344">
    <property type="entry name" value="BCTRLSENSOR"/>
</dbReference>
<dbReference type="GO" id="GO:0009927">
    <property type="term" value="F:histidine phosphotransfer kinase activity"/>
    <property type="evidence" value="ECO:0007669"/>
    <property type="project" value="TreeGrafter"/>
</dbReference>
<dbReference type="PANTHER" id="PTHR43047:SF72">
    <property type="entry name" value="OSMOSENSING HISTIDINE PROTEIN KINASE SLN1"/>
    <property type="match status" value="1"/>
</dbReference>
<accession>A0A3M3Z3Z1</accession>
<dbReference type="Proteomes" id="UP000279372">
    <property type="component" value="Unassembled WGS sequence"/>
</dbReference>
<dbReference type="InterPro" id="IPR036097">
    <property type="entry name" value="HisK_dim/P_sf"/>
</dbReference>
<dbReference type="EC" id="2.7.13.3" evidence="2"/>
<evidence type="ECO:0000313" key="8">
    <source>
        <dbReference type="Proteomes" id="UP000279372"/>
    </source>
</evidence>
<keyword evidence="3" id="KW-0597">Phosphoprotein</keyword>
<dbReference type="InterPro" id="IPR036890">
    <property type="entry name" value="HATPase_C_sf"/>
</dbReference>
<gene>
    <name evidence="7" type="ORF">ALQ33_05098</name>
</gene>
<dbReference type="GO" id="GO:0005886">
    <property type="term" value="C:plasma membrane"/>
    <property type="evidence" value="ECO:0007669"/>
    <property type="project" value="TreeGrafter"/>
</dbReference>
<name>A0A3M3Z3Z1_9PSED</name>
<dbReference type="SMART" id="SM00065">
    <property type="entry name" value="GAF"/>
    <property type="match status" value="1"/>
</dbReference>
<dbReference type="Gene3D" id="3.30.450.40">
    <property type="match status" value="1"/>
</dbReference>
<dbReference type="SUPFAM" id="SSF55874">
    <property type="entry name" value="ATPase domain of HSP90 chaperone/DNA topoisomerase II/histidine kinase"/>
    <property type="match status" value="1"/>
</dbReference>
<dbReference type="InterPro" id="IPR003018">
    <property type="entry name" value="GAF"/>
</dbReference>
<dbReference type="InterPro" id="IPR004358">
    <property type="entry name" value="Sig_transdc_His_kin-like_C"/>
</dbReference>
<feature type="domain" description="Histidine kinase" evidence="6">
    <location>
        <begin position="226"/>
        <end position="439"/>
    </location>
</feature>
<evidence type="ECO:0000256" key="2">
    <source>
        <dbReference type="ARBA" id="ARBA00012438"/>
    </source>
</evidence>
<dbReference type="Gene3D" id="3.30.565.10">
    <property type="entry name" value="Histidine kinase-like ATPase, C-terminal domain"/>
    <property type="match status" value="1"/>
</dbReference>
<organism evidence="7 8">
    <name type="scientific">Pseudomonas syringae pv. philadelphi</name>
    <dbReference type="NCBI Taxonomy" id="251706"/>
    <lineage>
        <taxon>Bacteria</taxon>
        <taxon>Pseudomonadati</taxon>
        <taxon>Pseudomonadota</taxon>
        <taxon>Gammaproteobacteria</taxon>
        <taxon>Pseudomonadales</taxon>
        <taxon>Pseudomonadaceae</taxon>
        <taxon>Pseudomonas</taxon>
    </lineage>
</organism>
<evidence type="ECO:0000256" key="5">
    <source>
        <dbReference type="ARBA" id="ARBA00022777"/>
    </source>
</evidence>
<dbReference type="PROSITE" id="PS50109">
    <property type="entry name" value="HIS_KIN"/>
    <property type="match status" value="1"/>
</dbReference>
<reference evidence="7 8" key="1">
    <citation type="submission" date="2018-08" db="EMBL/GenBank/DDBJ databases">
        <title>Recombination of ecologically and evolutionarily significant loci maintains genetic cohesion in the Pseudomonas syringae species complex.</title>
        <authorList>
            <person name="Dillon M."/>
            <person name="Thakur S."/>
            <person name="Almeida R.N.D."/>
            <person name="Weir B.S."/>
            <person name="Guttman D.S."/>
        </authorList>
    </citation>
    <scope>NUCLEOTIDE SEQUENCE [LARGE SCALE GENOMIC DNA]</scope>
    <source>
        <strain evidence="7 8">ICMP 8902</strain>
    </source>
</reference>
<dbReference type="EMBL" id="RBQB01000169">
    <property type="protein sequence ID" value="RMO89251.1"/>
    <property type="molecule type" value="Genomic_DNA"/>
</dbReference>
<keyword evidence="5 7" id="KW-0418">Kinase</keyword>
<dbReference type="PANTHER" id="PTHR43047">
    <property type="entry name" value="TWO-COMPONENT HISTIDINE PROTEIN KINASE"/>
    <property type="match status" value="1"/>
</dbReference>
<comment type="caution">
    <text evidence="7">The sequence shown here is derived from an EMBL/GenBank/DDBJ whole genome shotgun (WGS) entry which is preliminary data.</text>
</comment>
<comment type="catalytic activity">
    <reaction evidence="1">
        <text>ATP + protein L-histidine = ADP + protein N-phospho-L-histidine.</text>
        <dbReference type="EC" id="2.7.13.3"/>
    </reaction>
</comment>
<dbReference type="Pfam" id="PF02518">
    <property type="entry name" value="HATPase_c"/>
    <property type="match status" value="1"/>
</dbReference>
<dbReference type="InterPro" id="IPR003594">
    <property type="entry name" value="HATPase_dom"/>
</dbReference>
<dbReference type="CDD" id="cd00082">
    <property type="entry name" value="HisKA"/>
    <property type="match status" value="1"/>
</dbReference>
<dbReference type="Gene3D" id="1.10.287.130">
    <property type="match status" value="1"/>
</dbReference>